<reference evidence="6" key="1">
    <citation type="submission" date="2022-12" db="EMBL/GenBank/DDBJ databases">
        <title>Draft genome assemblies for two species of Escallonia (Escalloniales).</title>
        <authorList>
            <person name="Chanderbali A."/>
            <person name="Dervinis C."/>
            <person name="Anghel I."/>
            <person name="Soltis D."/>
            <person name="Soltis P."/>
            <person name="Zapata F."/>
        </authorList>
    </citation>
    <scope>NUCLEOTIDE SEQUENCE</scope>
    <source>
        <strain evidence="6">UCBG92.1500</strain>
        <tissue evidence="6">Leaf</tissue>
    </source>
</reference>
<comment type="caution">
    <text evidence="6">The sequence shown here is derived from an EMBL/GenBank/DDBJ whole genome shotgun (WGS) entry which is preliminary data.</text>
</comment>
<organism evidence="6 7">
    <name type="scientific">Escallonia rubra</name>
    <dbReference type="NCBI Taxonomy" id="112253"/>
    <lineage>
        <taxon>Eukaryota</taxon>
        <taxon>Viridiplantae</taxon>
        <taxon>Streptophyta</taxon>
        <taxon>Embryophyta</taxon>
        <taxon>Tracheophyta</taxon>
        <taxon>Spermatophyta</taxon>
        <taxon>Magnoliopsida</taxon>
        <taxon>eudicotyledons</taxon>
        <taxon>Gunneridae</taxon>
        <taxon>Pentapetalae</taxon>
        <taxon>asterids</taxon>
        <taxon>campanulids</taxon>
        <taxon>Escalloniales</taxon>
        <taxon>Escalloniaceae</taxon>
        <taxon>Escallonia</taxon>
    </lineage>
</organism>
<keyword evidence="1 4" id="KW-0349">Heme</keyword>
<dbReference type="EMBL" id="JAVXUO010000922">
    <property type="protein sequence ID" value="KAK2987996.1"/>
    <property type="molecule type" value="Genomic_DNA"/>
</dbReference>
<gene>
    <name evidence="6" type="ORF">RJ640_011259</name>
</gene>
<evidence type="ECO:0000313" key="6">
    <source>
        <dbReference type="EMBL" id="KAK2987996.1"/>
    </source>
</evidence>
<evidence type="ECO:0000259" key="5">
    <source>
        <dbReference type="PROSITE" id="PS50255"/>
    </source>
</evidence>
<dbReference type="InterPro" id="IPR001199">
    <property type="entry name" value="Cyt_B5-like_heme/steroid-bd"/>
</dbReference>
<dbReference type="PROSITE" id="PS50255">
    <property type="entry name" value="CYTOCHROME_B5_2"/>
    <property type="match status" value="1"/>
</dbReference>
<evidence type="ECO:0000256" key="4">
    <source>
        <dbReference type="RuleBase" id="RU362121"/>
    </source>
</evidence>
<dbReference type="AlphaFoldDB" id="A0AA88RRS9"/>
<comment type="similarity">
    <text evidence="4">Belongs to the cytochrome b5 family.</text>
</comment>
<dbReference type="PRINTS" id="PR00363">
    <property type="entry name" value="CYTOCHROMEB5"/>
</dbReference>
<dbReference type="PROSITE" id="PS00191">
    <property type="entry name" value="CYTOCHROME_B5_1"/>
    <property type="match status" value="1"/>
</dbReference>
<dbReference type="Pfam" id="PF00173">
    <property type="entry name" value="Cyt-b5"/>
    <property type="match status" value="1"/>
</dbReference>
<accession>A0AA88RRS9</accession>
<evidence type="ECO:0000256" key="1">
    <source>
        <dbReference type="ARBA" id="ARBA00022617"/>
    </source>
</evidence>
<keyword evidence="3 4" id="KW-0408">Iron</keyword>
<dbReference type="GO" id="GO:0046872">
    <property type="term" value="F:metal ion binding"/>
    <property type="evidence" value="ECO:0007669"/>
    <property type="project" value="UniProtKB-UniRule"/>
</dbReference>
<dbReference type="GO" id="GO:0020037">
    <property type="term" value="F:heme binding"/>
    <property type="evidence" value="ECO:0007669"/>
    <property type="project" value="UniProtKB-UniRule"/>
</dbReference>
<evidence type="ECO:0000313" key="7">
    <source>
        <dbReference type="Proteomes" id="UP001187471"/>
    </source>
</evidence>
<dbReference type="Gene3D" id="3.10.120.10">
    <property type="entry name" value="Cytochrome b5-like heme/steroid binding domain"/>
    <property type="match status" value="1"/>
</dbReference>
<keyword evidence="7" id="KW-1185">Reference proteome</keyword>
<dbReference type="SUPFAM" id="SSF55856">
    <property type="entry name" value="Cytochrome b5-like heme/steroid binding domain"/>
    <property type="match status" value="1"/>
</dbReference>
<evidence type="ECO:0000256" key="2">
    <source>
        <dbReference type="ARBA" id="ARBA00022723"/>
    </source>
</evidence>
<name>A0AA88RRS9_9ASTE</name>
<protein>
    <recommendedName>
        <fullName evidence="5">Cytochrome b5 heme-binding domain-containing protein</fullName>
    </recommendedName>
</protein>
<dbReference type="InterPro" id="IPR036400">
    <property type="entry name" value="Cyt_B5-like_heme/steroid_sf"/>
</dbReference>
<evidence type="ECO:0000256" key="3">
    <source>
        <dbReference type="ARBA" id="ARBA00023004"/>
    </source>
</evidence>
<dbReference type="InterPro" id="IPR018506">
    <property type="entry name" value="Cyt_B5_heme-BS"/>
</dbReference>
<proteinExistence type="inferred from homology"/>
<feature type="domain" description="Cytochrome b5 heme-binding" evidence="5">
    <location>
        <begin position="1"/>
        <end position="27"/>
    </location>
</feature>
<keyword evidence="2 4" id="KW-0479">Metal-binding</keyword>
<dbReference type="Proteomes" id="UP001187471">
    <property type="component" value="Unassembled WGS sequence"/>
</dbReference>
<sequence length="142" mass="15926">MELMVYDVTKFLDDHPGGDDVLLSATGSLSSIFWKNLLIRGGIKKWPNVIEDQGKEAWSCASKWPMPLANHLVNPKNLNSMNQGIGNQIPSMIPRRRVVKRRGLLKVFVESLVSTLSNWYLSVPVNILSKSKYNSTREITGA</sequence>